<dbReference type="PANTHER" id="PTHR38791">
    <property type="entry name" value="ZN(II)2CYS6 TRANSCRIPTION FACTOR (EUROFUNG)-RELATED-RELATED"/>
    <property type="match status" value="1"/>
</dbReference>
<dbReference type="GO" id="GO:0008270">
    <property type="term" value="F:zinc ion binding"/>
    <property type="evidence" value="ECO:0007669"/>
    <property type="project" value="InterPro"/>
</dbReference>
<keyword evidence="2" id="KW-0238">DNA-binding</keyword>
<dbReference type="PANTHER" id="PTHR38791:SF1">
    <property type="entry name" value="TRANSCRIPTION FACTOR, PUTATIVE-RELATED"/>
    <property type="match status" value="1"/>
</dbReference>
<dbReference type="Gene3D" id="4.10.240.10">
    <property type="entry name" value="Zn(2)-C6 fungal-type DNA-binding domain"/>
    <property type="match status" value="1"/>
</dbReference>
<keyword evidence="4" id="KW-0539">Nucleus</keyword>
<dbReference type="GeneID" id="70249994"/>
<evidence type="ECO:0000259" key="5">
    <source>
        <dbReference type="PROSITE" id="PS50048"/>
    </source>
</evidence>
<evidence type="ECO:0000313" key="6">
    <source>
        <dbReference type="EMBL" id="KAH8705978.1"/>
    </source>
</evidence>
<evidence type="ECO:0000256" key="1">
    <source>
        <dbReference type="ARBA" id="ARBA00023015"/>
    </source>
</evidence>
<dbReference type="InterPro" id="IPR021858">
    <property type="entry name" value="Fun_TF"/>
</dbReference>
<evidence type="ECO:0000256" key="4">
    <source>
        <dbReference type="ARBA" id="ARBA00023242"/>
    </source>
</evidence>
<protein>
    <recommendedName>
        <fullName evidence="5">Zn(2)-C6 fungal-type domain-containing protein</fullName>
    </recommendedName>
</protein>
<sequence>MVNTGRPSRGCETCRRRRVKCDQRRPGCYRCEKIRQSCSGYRNLEQADSIFRVQTQFSYGPRSWQKPSARHRSRAAKLPCVPAEDSPTLAVYTPGESWDLHVIPLILSQFSSVAPGGGVSRVYSSLESAFNPLHTMESGSLLDLASHAVGSAYLANKTRSPNFKATHQRLYGKALRVLHVVLQDPKLQKQDSTLLAVWLLCLYELMTGSSISDELGPGPLSWDIHSRALESFLKLRGCDQFSSKTGCQLFQLIYHTIQIRSMQTGCQPPPEAFQWFDSVKSSGYLSDTIFVPLFSDCDKAARICSNIQYLIHQFSLQGVSEFVPSIFATCSDLEASMKDHFKKAIEYSSTVMTPESMEQALRVIAGLQIRNHIDACFLRLDQCLLNLLHHASKQSQQAVGQLEELEHLRKLTIFKSQNRAERILEAVPRLLPVSHSCRMGGIGNWANALRLIWPLRLISSFPVLLDSQQSAASSALARIAYDVGIMQAVGKYLVAYEDFINITQPTPSSYDASFPRLPQVEQSSKYIPVTNDVPQLQF</sequence>
<dbReference type="Proteomes" id="UP001201262">
    <property type="component" value="Unassembled WGS sequence"/>
</dbReference>
<dbReference type="InterPro" id="IPR036864">
    <property type="entry name" value="Zn2-C6_fun-type_DNA-bd_sf"/>
</dbReference>
<evidence type="ECO:0000313" key="7">
    <source>
        <dbReference type="Proteomes" id="UP001201262"/>
    </source>
</evidence>
<keyword evidence="3" id="KW-0804">Transcription</keyword>
<dbReference type="AlphaFoldDB" id="A0AAD4L1T1"/>
<evidence type="ECO:0000256" key="2">
    <source>
        <dbReference type="ARBA" id="ARBA00023125"/>
    </source>
</evidence>
<dbReference type="SMART" id="SM00066">
    <property type="entry name" value="GAL4"/>
    <property type="match status" value="1"/>
</dbReference>
<dbReference type="EMBL" id="JAJTJA010000001">
    <property type="protein sequence ID" value="KAH8705978.1"/>
    <property type="molecule type" value="Genomic_DNA"/>
</dbReference>
<organism evidence="6 7">
    <name type="scientific">Talaromyces proteolyticus</name>
    <dbReference type="NCBI Taxonomy" id="1131652"/>
    <lineage>
        <taxon>Eukaryota</taxon>
        <taxon>Fungi</taxon>
        <taxon>Dikarya</taxon>
        <taxon>Ascomycota</taxon>
        <taxon>Pezizomycotina</taxon>
        <taxon>Eurotiomycetes</taxon>
        <taxon>Eurotiomycetidae</taxon>
        <taxon>Eurotiales</taxon>
        <taxon>Trichocomaceae</taxon>
        <taxon>Talaromyces</taxon>
        <taxon>Talaromyces sect. Bacilispori</taxon>
    </lineage>
</organism>
<dbReference type="InterPro" id="IPR053175">
    <property type="entry name" value="DHMBA_Reg_Transcription_Factor"/>
</dbReference>
<dbReference type="Pfam" id="PF11951">
    <property type="entry name" value="Fungal_trans_2"/>
    <property type="match status" value="1"/>
</dbReference>
<reference evidence="6" key="1">
    <citation type="submission" date="2021-12" db="EMBL/GenBank/DDBJ databases">
        <title>Convergent genome expansion in fungi linked to evolution of root-endophyte symbiosis.</title>
        <authorList>
            <consortium name="DOE Joint Genome Institute"/>
            <person name="Ke Y.-H."/>
            <person name="Bonito G."/>
            <person name="Liao H.-L."/>
            <person name="Looney B."/>
            <person name="Rojas-Flechas A."/>
            <person name="Nash J."/>
            <person name="Hameed K."/>
            <person name="Schadt C."/>
            <person name="Martin F."/>
            <person name="Crous P.W."/>
            <person name="Miettinen O."/>
            <person name="Magnuson J.K."/>
            <person name="Labbe J."/>
            <person name="Jacobson D."/>
            <person name="Doktycz M.J."/>
            <person name="Veneault-Fourrey C."/>
            <person name="Kuo A."/>
            <person name="Mondo S."/>
            <person name="Calhoun S."/>
            <person name="Riley R."/>
            <person name="Ohm R."/>
            <person name="LaButti K."/>
            <person name="Andreopoulos B."/>
            <person name="Pangilinan J."/>
            <person name="Nolan M."/>
            <person name="Tritt A."/>
            <person name="Clum A."/>
            <person name="Lipzen A."/>
            <person name="Daum C."/>
            <person name="Barry K."/>
            <person name="Grigoriev I.V."/>
            <person name="Vilgalys R."/>
        </authorList>
    </citation>
    <scope>NUCLEOTIDE SEQUENCE</scope>
    <source>
        <strain evidence="6">PMI_201</strain>
    </source>
</reference>
<comment type="caution">
    <text evidence="6">The sequence shown here is derived from an EMBL/GenBank/DDBJ whole genome shotgun (WGS) entry which is preliminary data.</text>
</comment>
<gene>
    <name evidence="6" type="ORF">BGW36DRAFT_422503</name>
</gene>
<dbReference type="SUPFAM" id="SSF57701">
    <property type="entry name" value="Zn2/Cys6 DNA-binding domain"/>
    <property type="match status" value="1"/>
</dbReference>
<dbReference type="PROSITE" id="PS00463">
    <property type="entry name" value="ZN2_CY6_FUNGAL_1"/>
    <property type="match status" value="1"/>
</dbReference>
<dbReference type="InterPro" id="IPR001138">
    <property type="entry name" value="Zn2Cys6_DnaBD"/>
</dbReference>
<dbReference type="Pfam" id="PF00172">
    <property type="entry name" value="Zn_clus"/>
    <property type="match status" value="1"/>
</dbReference>
<dbReference type="CDD" id="cd00067">
    <property type="entry name" value="GAL4"/>
    <property type="match status" value="1"/>
</dbReference>
<accession>A0AAD4L1T1</accession>
<feature type="domain" description="Zn(2)-C6 fungal-type" evidence="5">
    <location>
        <begin position="10"/>
        <end position="39"/>
    </location>
</feature>
<dbReference type="PROSITE" id="PS50048">
    <property type="entry name" value="ZN2_CY6_FUNGAL_2"/>
    <property type="match status" value="1"/>
</dbReference>
<keyword evidence="7" id="KW-1185">Reference proteome</keyword>
<dbReference type="RefSeq" id="XP_046078599.1">
    <property type="nucleotide sequence ID" value="XM_046219707.1"/>
</dbReference>
<dbReference type="GO" id="GO:0003677">
    <property type="term" value="F:DNA binding"/>
    <property type="evidence" value="ECO:0007669"/>
    <property type="project" value="UniProtKB-KW"/>
</dbReference>
<proteinExistence type="predicted"/>
<name>A0AAD4L1T1_9EURO</name>
<evidence type="ECO:0000256" key="3">
    <source>
        <dbReference type="ARBA" id="ARBA00023163"/>
    </source>
</evidence>
<dbReference type="GO" id="GO:0000981">
    <property type="term" value="F:DNA-binding transcription factor activity, RNA polymerase II-specific"/>
    <property type="evidence" value="ECO:0007669"/>
    <property type="project" value="InterPro"/>
</dbReference>
<keyword evidence="1" id="KW-0805">Transcription regulation</keyword>